<proteinExistence type="predicted"/>
<dbReference type="OrthoDB" id="9805830at2"/>
<accession>A0A2G4F6H0</accession>
<protein>
    <submittedName>
        <fullName evidence="1">Antitoxin VapB</fullName>
    </submittedName>
</protein>
<dbReference type="InterPro" id="IPR019239">
    <property type="entry name" value="VapB_antitoxin"/>
</dbReference>
<reference evidence="1" key="1">
    <citation type="submission" date="2017-10" db="EMBL/GenBank/DDBJ databases">
        <title>Draft genome sequence of the planktic cyanobacteria Tychonema bourrellyi isolated from alpine lentic freshwater.</title>
        <authorList>
            <person name="Tett A."/>
            <person name="Armanini F."/>
            <person name="Asnicar F."/>
            <person name="Boscaini A."/>
            <person name="Pasolli E."/>
            <person name="Zolfo M."/>
            <person name="Donati C."/>
            <person name="Salmaso N."/>
            <person name="Segata N."/>
        </authorList>
    </citation>
    <scope>NUCLEOTIDE SEQUENCE</scope>
    <source>
        <strain evidence="1">FEM_GT703</strain>
    </source>
</reference>
<evidence type="ECO:0000313" key="1">
    <source>
        <dbReference type="EMBL" id="PHX57315.1"/>
    </source>
</evidence>
<gene>
    <name evidence="1" type="ORF">CP500_000600</name>
</gene>
<dbReference type="EMBL" id="NXIB02000002">
    <property type="protein sequence ID" value="PHX57315.1"/>
    <property type="molecule type" value="Genomic_DNA"/>
</dbReference>
<dbReference type="RefSeq" id="WP_096829651.1">
    <property type="nucleotide sequence ID" value="NZ_NXIB02000002.1"/>
</dbReference>
<comment type="caution">
    <text evidence="1">The sequence shown here is derived from an EMBL/GenBank/DDBJ whole genome shotgun (WGS) entry which is preliminary data.</text>
</comment>
<dbReference type="AlphaFoldDB" id="A0A2G4F6H0"/>
<dbReference type="Proteomes" id="UP000226442">
    <property type="component" value="Unassembled WGS sequence"/>
</dbReference>
<sequence length="113" mass="12911">MKTTIEIDNSLITNALQATGLTAQQEVVELALNLLIQMKNQQNLRALRGKLAWDGDLDRMRTDDDSDREQSFFEVAGIWEEKNITLDDIRKDAWGKDTFYVASQKNGITECFL</sequence>
<name>A0A2G4F6H0_9CYAN</name>
<dbReference type="Pfam" id="PF09957">
    <property type="entry name" value="VapB_antitoxin"/>
    <property type="match status" value="1"/>
</dbReference>
<keyword evidence="2" id="KW-1185">Reference proteome</keyword>
<evidence type="ECO:0000313" key="2">
    <source>
        <dbReference type="Proteomes" id="UP000226442"/>
    </source>
</evidence>
<organism evidence="1 2">
    <name type="scientific">Tychonema bourrellyi FEM_GT703</name>
    <dbReference type="NCBI Taxonomy" id="2040638"/>
    <lineage>
        <taxon>Bacteria</taxon>
        <taxon>Bacillati</taxon>
        <taxon>Cyanobacteriota</taxon>
        <taxon>Cyanophyceae</taxon>
        <taxon>Oscillatoriophycideae</taxon>
        <taxon>Oscillatoriales</taxon>
        <taxon>Microcoleaceae</taxon>
        <taxon>Tychonema</taxon>
    </lineage>
</organism>